<proteinExistence type="inferred from homology"/>
<dbReference type="Proteomes" id="UP000887566">
    <property type="component" value="Unplaced"/>
</dbReference>
<dbReference type="GO" id="GO:0003688">
    <property type="term" value="F:DNA replication origin binding"/>
    <property type="evidence" value="ECO:0007669"/>
    <property type="project" value="TreeGrafter"/>
</dbReference>
<evidence type="ECO:0000259" key="3">
    <source>
        <dbReference type="SMART" id="SM00382"/>
    </source>
</evidence>
<accession>A0A914XMQ6</accession>
<dbReference type="InterPro" id="IPR050311">
    <property type="entry name" value="ORC1/CDC6"/>
</dbReference>
<dbReference type="CDD" id="cd21146">
    <property type="entry name" value="Nip7_N_euk"/>
    <property type="match status" value="1"/>
</dbReference>
<keyword evidence="4" id="KW-1185">Reference proteome</keyword>
<dbReference type="Gene3D" id="1.10.8.60">
    <property type="match status" value="1"/>
</dbReference>
<dbReference type="InterPro" id="IPR036388">
    <property type="entry name" value="WH-like_DNA-bd_sf"/>
</dbReference>
<dbReference type="GO" id="GO:0016887">
    <property type="term" value="F:ATP hydrolysis activity"/>
    <property type="evidence" value="ECO:0007669"/>
    <property type="project" value="InterPro"/>
</dbReference>
<dbReference type="InterPro" id="IPR003593">
    <property type="entry name" value="AAA+_ATPase"/>
</dbReference>
<dbReference type="InterPro" id="IPR015163">
    <property type="entry name" value="Cdc6_C"/>
</dbReference>
<dbReference type="FunFam" id="3.10.450.220:FF:000001">
    <property type="entry name" value="60S ribosome subunit biogenesis protein NIP7 homolog"/>
    <property type="match status" value="1"/>
</dbReference>
<protein>
    <submittedName>
        <fullName evidence="5">AAA+ ATPase domain-containing protein</fullName>
    </submittedName>
</protein>
<dbReference type="InterPro" id="IPR040598">
    <property type="entry name" value="NIP7_N"/>
</dbReference>
<feature type="domain" description="AAA+ ATPase" evidence="3">
    <location>
        <begin position="8"/>
        <end position="157"/>
    </location>
</feature>
<dbReference type="Pfam" id="PF22606">
    <property type="entry name" value="Cdc6-ORC-like_ATPase_lid"/>
    <property type="match status" value="1"/>
</dbReference>
<dbReference type="Pfam" id="PF13401">
    <property type="entry name" value="AAA_22"/>
    <property type="match status" value="1"/>
</dbReference>
<evidence type="ECO:0000256" key="1">
    <source>
        <dbReference type="ARBA" id="ARBA00006184"/>
    </source>
</evidence>
<evidence type="ECO:0000313" key="4">
    <source>
        <dbReference type="Proteomes" id="UP000887566"/>
    </source>
</evidence>
<dbReference type="SUPFAM" id="SSF88802">
    <property type="entry name" value="Pre-PUA domain"/>
    <property type="match status" value="1"/>
</dbReference>
<keyword evidence="2" id="KW-0235">DNA replication</keyword>
<dbReference type="PANTHER" id="PTHR10763">
    <property type="entry name" value="CELL DIVISION CONTROL PROTEIN 6-RELATED"/>
    <property type="match status" value="1"/>
</dbReference>
<dbReference type="Pfam" id="PF09079">
    <property type="entry name" value="WHD_Cdc6"/>
    <property type="match status" value="1"/>
</dbReference>
<dbReference type="SUPFAM" id="SSF46785">
    <property type="entry name" value="Winged helix' DNA-binding domain"/>
    <property type="match status" value="1"/>
</dbReference>
<comment type="similarity">
    <text evidence="1">Belongs to the CDC6/cdc18 family.</text>
</comment>
<sequence length="469" mass="52361">DALMRDEAPGTFYLAGQPGTGKTATVRHSIRLLKKKHKFDYGFVNCMSIRTPADIYRLVLESLMGDDEKVEVARTRLAPADQLADTVRQRFSGSKRSTVLVLDEMDQLASRNHQVLYMAFGWAALKSSRLILIGIANSLDLTERLLPKLKLAHPPRLIQFRPYSKDDVIAILRHRLFEADNLLDNAAVELCARKVSALTGDIRKALDICQMAIDKIQRRKDSNGGGGESAPVAGFKDVLDTVKDVYGSVMTRASVTLPLQQKLLLASCLALYRTGVKSPTLVQLYRAYKKACDALHVPPVQDHEAASNCQLLEACGLLRVSKPTRKQSTSIATVQLLVDERSVMNALNDNTLFASVLSTVAGEKEDTVKFVMRPLTDEETEMVFKKLSSYIGDNVRMLIERDDGTYCFRLHKDRVYYSSEALMRRAACIAREPLLSFGTCLGKFTKTKKFYLHITALDYLAPYAKVLCI</sequence>
<dbReference type="GO" id="GO:0006270">
    <property type="term" value="P:DNA replication initiation"/>
    <property type="evidence" value="ECO:0007669"/>
    <property type="project" value="TreeGrafter"/>
</dbReference>
<dbReference type="AlphaFoldDB" id="A0A914XMQ6"/>
<dbReference type="Pfam" id="PF17833">
    <property type="entry name" value="pre-PUA_NIP7"/>
    <property type="match status" value="1"/>
</dbReference>
<organism evidence="4 5">
    <name type="scientific">Plectus sambesii</name>
    <dbReference type="NCBI Taxonomy" id="2011161"/>
    <lineage>
        <taxon>Eukaryota</taxon>
        <taxon>Metazoa</taxon>
        <taxon>Ecdysozoa</taxon>
        <taxon>Nematoda</taxon>
        <taxon>Chromadorea</taxon>
        <taxon>Plectida</taxon>
        <taxon>Plectina</taxon>
        <taxon>Plectoidea</taxon>
        <taxon>Plectidae</taxon>
        <taxon>Plectus</taxon>
    </lineage>
</organism>
<dbReference type="SUPFAM" id="SSF52540">
    <property type="entry name" value="P-loop containing nucleoside triphosphate hydrolases"/>
    <property type="match status" value="1"/>
</dbReference>
<dbReference type="GO" id="GO:0005634">
    <property type="term" value="C:nucleus"/>
    <property type="evidence" value="ECO:0007669"/>
    <property type="project" value="TreeGrafter"/>
</dbReference>
<dbReference type="InterPro" id="IPR036390">
    <property type="entry name" value="WH_DNA-bd_sf"/>
</dbReference>
<dbReference type="InterPro" id="IPR055359">
    <property type="entry name" value="Nip7_N_euk"/>
</dbReference>
<evidence type="ECO:0000313" key="5">
    <source>
        <dbReference type="WBParaSite" id="PSAMB.scaffold9599size4808.g32571.t1"/>
    </source>
</evidence>
<name>A0A914XMQ6_9BILA</name>
<dbReference type="PANTHER" id="PTHR10763:SF26">
    <property type="entry name" value="CELL DIVISION CONTROL PROTEIN 6 HOMOLOG"/>
    <property type="match status" value="1"/>
</dbReference>
<dbReference type="Gene3D" id="3.40.50.300">
    <property type="entry name" value="P-loop containing nucleotide triphosphate hydrolases"/>
    <property type="match status" value="1"/>
</dbReference>
<dbReference type="InterPro" id="IPR027417">
    <property type="entry name" value="P-loop_NTPase"/>
</dbReference>
<dbReference type="InterPro" id="IPR049945">
    <property type="entry name" value="AAA_22"/>
</dbReference>
<dbReference type="InterPro" id="IPR054425">
    <property type="entry name" value="Cdc6_ORC1-like_ATPase_lid"/>
</dbReference>
<dbReference type="GO" id="GO:0033314">
    <property type="term" value="P:mitotic DNA replication checkpoint signaling"/>
    <property type="evidence" value="ECO:0007669"/>
    <property type="project" value="TreeGrafter"/>
</dbReference>
<dbReference type="WBParaSite" id="PSAMB.scaffold9599size4808.g32571.t1">
    <property type="protein sequence ID" value="PSAMB.scaffold9599size4808.g32571.t1"/>
    <property type="gene ID" value="PSAMB.scaffold9599size4808.g32571"/>
</dbReference>
<evidence type="ECO:0000256" key="2">
    <source>
        <dbReference type="ARBA" id="ARBA00022705"/>
    </source>
</evidence>
<dbReference type="Gene3D" id="3.10.450.220">
    <property type="match status" value="1"/>
</dbReference>
<dbReference type="SMART" id="SM00382">
    <property type="entry name" value="AAA"/>
    <property type="match status" value="1"/>
</dbReference>
<reference evidence="5" key="1">
    <citation type="submission" date="2022-11" db="UniProtKB">
        <authorList>
            <consortium name="WormBaseParasite"/>
        </authorList>
    </citation>
    <scope>IDENTIFICATION</scope>
</reference>
<dbReference type="Gene3D" id="1.10.10.10">
    <property type="entry name" value="Winged helix-like DNA-binding domain superfamily/Winged helix DNA-binding domain"/>
    <property type="match status" value="1"/>
</dbReference>